<dbReference type="GO" id="GO:0022857">
    <property type="term" value="F:transmembrane transporter activity"/>
    <property type="evidence" value="ECO:0007669"/>
    <property type="project" value="InterPro"/>
</dbReference>
<feature type="transmembrane region" description="Helical" evidence="4">
    <location>
        <begin position="278"/>
        <end position="297"/>
    </location>
</feature>
<evidence type="ECO:0000256" key="2">
    <source>
        <dbReference type="ARBA" id="ARBA00022989"/>
    </source>
</evidence>
<evidence type="ECO:0000256" key="4">
    <source>
        <dbReference type="SAM" id="Phobius"/>
    </source>
</evidence>
<feature type="transmembrane region" description="Helical" evidence="4">
    <location>
        <begin position="90"/>
        <end position="108"/>
    </location>
</feature>
<dbReference type="RefSeq" id="WP_060742371.1">
    <property type="nucleotide sequence ID" value="NZ_CP012831.1"/>
</dbReference>
<dbReference type="OrthoDB" id="199378at2"/>
<reference evidence="5 6" key="2">
    <citation type="journal article" date="2018" name="Nature">
        <title>Mutant phenotypes for thousands of bacterial genes of unknown function.</title>
        <authorList>
            <person name="Price M.N."/>
            <person name="Wetmore K.M."/>
            <person name="Waters R.J."/>
            <person name="Callaghan M."/>
            <person name="Ray J."/>
            <person name="Liu H."/>
            <person name="Kuehl J.V."/>
            <person name="Melnyk R.A."/>
            <person name="Lamson J.S."/>
            <person name="Suh Y."/>
            <person name="Carlson H.K."/>
            <person name="Esquivel Z."/>
            <person name="Sadeeshkumar H."/>
            <person name="Chakraborty R."/>
            <person name="Zane G.M."/>
            <person name="Rubin B.E."/>
            <person name="Wall J.D."/>
            <person name="Visel A."/>
            <person name="Bristow J."/>
            <person name="Blow M.J."/>
            <person name="Arkin A.P."/>
            <person name="Deutschbauer A.M."/>
        </authorList>
    </citation>
    <scope>NUCLEOTIDE SEQUENCE [LARGE SCALE GENOMIC DNA]</scope>
    <source>
        <strain evidence="5 6">FW300-N2C3</strain>
    </source>
</reference>
<feature type="transmembrane region" description="Helical" evidence="4">
    <location>
        <begin position="176"/>
        <end position="195"/>
    </location>
</feature>
<feature type="transmembrane region" description="Helical" evidence="4">
    <location>
        <begin position="59"/>
        <end position="78"/>
    </location>
</feature>
<dbReference type="SUPFAM" id="SSF103473">
    <property type="entry name" value="MFS general substrate transporter"/>
    <property type="match status" value="1"/>
</dbReference>
<dbReference type="Gene3D" id="1.20.1250.20">
    <property type="entry name" value="MFS general substrate transporter like domains"/>
    <property type="match status" value="1"/>
</dbReference>
<reference evidence="6" key="1">
    <citation type="submission" date="2015-09" db="EMBL/GenBank/DDBJ databases">
        <title>Whole genome sequence of Pseudomonas fluorescens FW300-N2C3.</title>
        <authorList>
            <person name="Ray J."/>
            <person name="Melnyk R."/>
            <person name="Deutschbauer A."/>
        </authorList>
    </citation>
    <scope>NUCLEOTIDE SEQUENCE [LARGE SCALE GENOMIC DNA]</scope>
    <source>
        <strain evidence="6">FW300-N2C3</strain>
    </source>
</reference>
<protein>
    <submittedName>
        <fullName evidence="5">ADP/ATP translocating protein</fullName>
    </submittedName>
</protein>
<feature type="transmembrane region" description="Helical" evidence="4">
    <location>
        <begin position="393"/>
        <end position="415"/>
    </location>
</feature>
<name>A0A0N9WXK2_PSEFL</name>
<dbReference type="Proteomes" id="UP000059425">
    <property type="component" value="Chromosome"/>
</dbReference>
<evidence type="ECO:0000256" key="1">
    <source>
        <dbReference type="ARBA" id="ARBA00022692"/>
    </source>
</evidence>
<feature type="transmembrane region" description="Helical" evidence="4">
    <location>
        <begin position="239"/>
        <end position="258"/>
    </location>
</feature>
<evidence type="ECO:0000313" key="6">
    <source>
        <dbReference type="Proteomes" id="UP000059425"/>
    </source>
</evidence>
<evidence type="ECO:0000256" key="3">
    <source>
        <dbReference type="ARBA" id="ARBA00023136"/>
    </source>
</evidence>
<keyword evidence="2 4" id="KW-1133">Transmembrane helix</keyword>
<evidence type="ECO:0000313" key="5">
    <source>
        <dbReference type="EMBL" id="ALI10271.1"/>
    </source>
</evidence>
<dbReference type="AlphaFoldDB" id="A0A0N9WXK2"/>
<dbReference type="PANTHER" id="PTHR43596">
    <property type="entry name" value="ADP,ATP CARRIER PROTEIN"/>
    <property type="match status" value="1"/>
</dbReference>
<feature type="transmembrane region" description="Helical" evidence="4">
    <location>
        <begin position="309"/>
        <end position="340"/>
    </location>
</feature>
<dbReference type="InterPro" id="IPR036259">
    <property type="entry name" value="MFS_trans_sf"/>
</dbReference>
<gene>
    <name evidence="5" type="ORF">AO356_26810</name>
</gene>
<sequence length="440" mass="47660">MSTPSYVHRLSLALNARDGELRPALCGFLLFLCLFTGYFMLRPIRESMGIAAGVENLQWLFTATFLVMLAAVPLFAWLSARVPRLRLIDWVYGFFGFNLLMFVELFQFQPDSIWLARVFYVWISVYNLFVVSVAWSLMADVFDSEQAKRLFAFIAAGASVGGLLGPTLSALLIGPFGASGLMLLAALLLGATLVLKRALMGWREKGGAGRPGAAPTQSPRQPLQGNPFSGFTAVLRSSYLLGIAGFVVLLATVSTFLYFEQARLVAELYPDRAAQVRIFGTIDLIVQAGALLSQLFITGRIAPKLGVRALLAIVPLLMCIGFLGLALAPGFALLAALMIVRRIGEYAFVRPGREMLFAPLDAESKYKAKNFIDTVVYRAGDALSGWAKSLLDLLGQGAGAAAMIGACCALLWGYLGWHLGRRADNAASRELRLAAIAARA</sequence>
<proteinExistence type="predicted"/>
<keyword evidence="1 4" id="KW-0812">Transmembrane</keyword>
<dbReference type="PANTHER" id="PTHR43596:SF1">
    <property type="entry name" value="ADP,ATP CARRIER PROTEIN"/>
    <property type="match status" value="1"/>
</dbReference>
<feature type="transmembrane region" description="Helical" evidence="4">
    <location>
        <begin position="150"/>
        <end position="170"/>
    </location>
</feature>
<feature type="transmembrane region" description="Helical" evidence="4">
    <location>
        <begin position="114"/>
        <end position="138"/>
    </location>
</feature>
<organism evidence="5 6">
    <name type="scientific">Pseudomonas fluorescens</name>
    <dbReference type="NCBI Taxonomy" id="294"/>
    <lineage>
        <taxon>Bacteria</taxon>
        <taxon>Pseudomonadati</taxon>
        <taxon>Pseudomonadota</taxon>
        <taxon>Gammaproteobacteria</taxon>
        <taxon>Pseudomonadales</taxon>
        <taxon>Pseudomonadaceae</taxon>
        <taxon>Pseudomonas</taxon>
    </lineage>
</organism>
<dbReference type="InterPro" id="IPR011701">
    <property type="entry name" value="MFS"/>
</dbReference>
<feature type="transmembrane region" description="Helical" evidence="4">
    <location>
        <begin position="21"/>
        <end position="39"/>
    </location>
</feature>
<keyword evidence="3 4" id="KW-0472">Membrane</keyword>
<dbReference type="EMBL" id="CP012831">
    <property type="protein sequence ID" value="ALI10271.1"/>
    <property type="molecule type" value="Genomic_DNA"/>
</dbReference>
<dbReference type="Pfam" id="PF07690">
    <property type="entry name" value="MFS_1"/>
    <property type="match status" value="1"/>
</dbReference>
<accession>A0A0N9WXK2</accession>